<keyword evidence="5 8" id="KW-1133">Transmembrane helix</keyword>
<comment type="function">
    <text evidence="8">Essential component of the vacuolar proton pump (V-ATPase), a multimeric enzyme that catalyzes the translocation of protons across the membranes. Required for assembly and activity of the V-ATPase.</text>
</comment>
<dbReference type="GO" id="GO:0007035">
    <property type="term" value="P:vacuolar acidification"/>
    <property type="evidence" value="ECO:0000318"/>
    <property type="project" value="GO_Central"/>
</dbReference>
<keyword evidence="6 8" id="KW-0406">Ion transport</keyword>
<dbReference type="RefSeq" id="XP_001582491.1">
    <property type="nucleotide sequence ID" value="XM_001582441.1"/>
</dbReference>
<evidence type="ECO:0000256" key="4">
    <source>
        <dbReference type="ARBA" id="ARBA00022692"/>
    </source>
</evidence>
<evidence type="ECO:0000256" key="3">
    <source>
        <dbReference type="ARBA" id="ARBA00022448"/>
    </source>
</evidence>
<keyword evidence="8" id="KW-0375">Hydrogen ion transport</keyword>
<evidence type="ECO:0000256" key="2">
    <source>
        <dbReference type="ARBA" id="ARBA00009904"/>
    </source>
</evidence>
<dbReference type="EMBL" id="DS113190">
    <property type="protein sequence ID" value="EAY21505.1"/>
    <property type="molecule type" value="Genomic_DNA"/>
</dbReference>
<keyword evidence="4 8" id="KW-0812">Transmembrane</keyword>
<comment type="subcellular location">
    <subcellularLocation>
        <location evidence="1">Membrane</location>
        <topology evidence="1">Multi-pass membrane protein</topology>
    </subcellularLocation>
</comment>
<name>A2DDX9_TRIV3</name>
<reference evidence="9" key="1">
    <citation type="submission" date="2006-10" db="EMBL/GenBank/DDBJ databases">
        <authorList>
            <person name="Amadeo P."/>
            <person name="Zhao Q."/>
            <person name="Wortman J."/>
            <person name="Fraser-Liggett C."/>
            <person name="Carlton J."/>
        </authorList>
    </citation>
    <scope>NUCLEOTIDE SEQUENCE</scope>
    <source>
        <strain evidence="9">G3</strain>
    </source>
</reference>
<gene>
    <name evidence="9" type="ORF">TVAG_199440</name>
</gene>
<dbReference type="GO" id="GO:0033179">
    <property type="term" value="C:proton-transporting V-type ATPase, V0 domain"/>
    <property type="evidence" value="ECO:0007669"/>
    <property type="project" value="InterPro"/>
</dbReference>
<dbReference type="GO" id="GO:0046961">
    <property type="term" value="F:proton-transporting ATPase activity, rotational mechanism"/>
    <property type="evidence" value="ECO:0007669"/>
    <property type="project" value="InterPro"/>
</dbReference>
<dbReference type="OrthoDB" id="10264220at2759"/>
<evidence type="ECO:0000256" key="5">
    <source>
        <dbReference type="ARBA" id="ARBA00022989"/>
    </source>
</evidence>
<dbReference type="InParanoid" id="A2DDX9"/>
<organism evidence="9 10">
    <name type="scientific">Trichomonas vaginalis (strain ATCC PRA-98 / G3)</name>
    <dbReference type="NCBI Taxonomy" id="412133"/>
    <lineage>
        <taxon>Eukaryota</taxon>
        <taxon>Metamonada</taxon>
        <taxon>Parabasalia</taxon>
        <taxon>Trichomonadida</taxon>
        <taxon>Trichomonadidae</taxon>
        <taxon>Trichomonas</taxon>
    </lineage>
</organism>
<dbReference type="KEGG" id="tva:5467053"/>
<feature type="transmembrane region" description="Helical" evidence="8">
    <location>
        <begin position="541"/>
        <end position="561"/>
    </location>
</feature>
<comment type="similarity">
    <text evidence="2 8">Belongs to the V-ATPase 116 kDa subunit family.</text>
</comment>
<dbReference type="GO" id="GO:0016471">
    <property type="term" value="C:vacuolar proton-transporting V-type ATPase complex"/>
    <property type="evidence" value="ECO:0000318"/>
    <property type="project" value="GO_Central"/>
</dbReference>
<dbReference type="Proteomes" id="UP000001542">
    <property type="component" value="Unassembled WGS sequence"/>
</dbReference>
<dbReference type="AlphaFoldDB" id="A2DDX9"/>
<dbReference type="GO" id="GO:0051117">
    <property type="term" value="F:ATPase binding"/>
    <property type="evidence" value="ECO:0000318"/>
    <property type="project" value="GO_Central"/>
</dbReference>
<dbReference type="PANTHER" id="PTHR11629">
    <property type="entry name" value="VACUOLAR PROTON ATPASES"/>
    <property type="match status" value="1"/>
</dbReference>
<proteinExistence type="inferred from homology"/>
<dbReference type="Pfam" id="PF01496">
    <property type="entry name" value="V_ATPase_I"/>
    <property type="match status" value="1"/>
</dbReference>
<feature type="transmembrane region" description="Helical" evidence="8">
    <location>
        <begin position="491"/>
        <end position="514"/>
    </location>
</feature>
<protein>
    <recommendedName>
        <fullName evidence="8">V-type proton ATPase subunit a</fullName>
    </recommendedName>
</protein>
<keyword evidence="3 8" id="KW-0813">Transport</keyword>
<dbReference type="VEuPathDB" id="TrichDB:TVAGG3_1000050"/>
<feature type="transmembrane region" description="Helical" evidence="8">
    <location>
        <begin position="619"/>
        <end position="643"/>
    </location>
</feature>
<dbReference type="VEuPathDB" id="TrichDB:TVAG_199440"/>
<dbReference type="STRING" id="5722.A2DDX9"/>
<keyword evidence="10" id="KW-1185">Reference proteome</keyword>
<evidence type="ECO:0000313" key="9">
    <source>
        <dbReference type="EMBL" id="EAY21505.1"/>
    </source>
</evidence>
<dbReference type="PANTHER" id="PTHR11629:SF63">
    <property type="entry name" value="V-TYPE PROTON ATPASE SUBUNIT A"/>
    <property type="match status" value="1"/>
</dbReference>
<reference evidence="9" key="2">
    <citation type="journal article" date="2007" name="Science">
        <title>Draft genome sequence of the sexually transmitted pathogen Trichomonas vaginalis.</title>
        <authorList>
            <person name="Carlton J.M."/>
            <person name="Hirt R.P."/>
            <person name="Silva J.C."/>
            <person name="Delcher A.L."/>
            <person name="Schatz M."/>
            <person name="Zhao Q."/>
            <person name="Wortman J.R."/>
            <person name="Bidwell S.L."/>
            <person name="Alsmark U.C.M."/>
            <person name="Besteiro S."/>
            <person name="Sicheritz-Ponten T."/>
            <person name="Noel C.J."/>
            <person name="Dacks J.B."/>
            <person name="Foster P.G."/>
            <person name="Simillion C."/>
            <person name="Van de Peer Y."/>
            <person name="Miranda-Saavedra D."/>
            <person name="Barton G.J."/>
            <person name="Westrop G.D."/>
            <person name="Mueller S."/>
            <person name="Dessi D."/>
            <person name="Fiori P.L."/>
            <person name="Ren Q."/>
            <person name="Paulsen I."/>
            <person name="Zhang H."/>
            <person name="Bastida-Corcuera F.D."/>
            <person name="Simoes-Barbosa A."/>
            <person name="Brown M.T."/>
            <person name="Hayes R.D."/>
            <person name="Mukherjee M."/>
            <person name="Okumura C.Y."/>
            <person name="Schneider R."/>
            <person name="Smith A.J."/>
            <person name="Vanacova S."/>
            <person name="Villalvazo M."/>
            <person name="Haas B.J."/>
            <person name="Pertea M."/>
            <person name="Feldblyum T.V."/>
            <person name="Utterback T.R."/>
            <person name="Shu C.L."/>
            <person name="Osoegawa K."/>
            <person name="de Jong P.J."/>
            <person name="Hrdy I."/>
            <person name="Horvathova L."/>
            <person name="Zubacova Z."/>
            <person name="Dolezal P."/>
            <person name="Malik S.B."/>
            <person name="Logsdon J.M. Jr."/>
            <person name="Henze K."/>
            <person name="Gupta A."/>
            <person name="Wang C.C."/>
            <person name="Dunne R.L."/>
            <person name="Upcroft J.A."/>
            <person name="Upcroft P."/>
            <person name="White O."/>
            <person name="Salzberg S.L."/>
            <person name="Tang P."/>
            <person name="Chiu C.-H."/>
            <person name="Lee Y.-S."/>
            <person name="Embley T.M."/>
            <person name="Coombs G.H."/>
            <person name="Mottram J.C."/>
            <person name="Tachezy J."/>
            <person name="Fraser-Liggett C.M."/>
            <person name="Johnson P.J."/>
        </authorList>
    </citation>
    <scope>NUCLEOTIDE SEQUENCE [LARGE SCALE GENOMIC DNA]</scope>
    <source>
        <strain evidence="9">G3</strain>
    </source>
</reference>
<evidence type="ECO:0000256" key="1">
    <source>
        <dbReference type="ARBA" id="ARBA00004141"/>
    </source>
</evidence>
<sequence length="676" mass="79640">MNDTEVDYLEINCHEDVVWSAVAELLKNNAVQFHDTNESIIRNPGIESKLQTLTALYNNIQAIDKHISTLTDEFIQDDLDTTTDFQNHEPIINQFQLISDTYTQSINEYTSLHKNYKKIEIELKILNFIINSTDARPDNSSTDLSPQQDRSVYLESLLSNSNAKHIICGIIEEEKFRKFQSNVKQISAGKMEFKNSKYNKFKIYSIRTDENIRNSLKTVCNEWSILTMCFDDIETVAESIFNKNQKLNSVSERMEESKQRFINLIHTNLENYKKYRNLIKKLYKICSIISTSNYDQEKNRYTIYCWSLPKDFINIRKILEKSNRTDKIIYMDACNPTKKNYTNAPSHFEENKFFKTDKKFHINPNYFIPFHFALFGIIMGDFGFGLLALIYSLFLKLTSKFENKHFVIPIFSMYGGLIYNQFFGIPINFFPKSKFYPFGLKPSIYDMPKSFSKISLPRFAIMFMILAFNQIYAIHCKLVKLNKKISTITEYINFVFFCISFLFIPLLVTVKIFIFSITKKSDILIHIAYIFVYKDSSVFDMIYISIWYFSLFMYLFVFPVFKLVPFCHNAIEFLWTLFGSLSTLLVPVCSLLLPFLALLTNIVLTFLLNLSWNFYLRTFAFTFFFFCFCILLLIVFRGVYFLANLVAYIPPYAMFYDDHEFTHYQPSSFENEIQDL</sequence>
<feature type="transmembrane region" description="Helical" evidence="8">
    <location>
        <begin position="406"/>
        <end position="430"/>
    </location>
</feature>
<evidence type="ECO:0000313" key="10">
    <source>
        <dbReference type="Proteomes" id="UP000001542"/>
    </source>
</evidence>
<evidence type="ECO:0000256" key="7">
    <source>
        <dbReference type="ARBA" id="ARBA00023136"/>
    </source>
</evidence>
<keyword evidence="7 8" id="KW-0472">Membrane</keyword>
<dbReference type="eggNOG" id="KOG2189">
    <property type="taxonomic scope" value="Eukaryota"/>
</dbReference>
<evidence type="ECO:0000256" key="6">
    <source>
        <dbReference type="ARBA" id="ARBA00023065"/>
    </source>
</evidence>
<dbReference type="InterPro" id="IPR002490">
    <property type="entry name" value="V-ATPase_116kDa_su"/>
</dbReference>
<feature type="transmembrane region" description="Helical" evidence="8">
    <location>
        <begin position="366"/>
        <end position="394"/>
    </location>
</feature>
<evidence type="ECO:0000256" key="8">
    <source>
        <dbReference type="RuleBase" id="RU361189"/>
    </source>
</evidence>
<feature type="transmembrane region" description="Helical" evidence="8">
    <location>
        <begin position="573"/>
        <end position="599"/>
    </location>
</feature>
<accession>A2DDX9</accession>
<dbReference type="SMR" id="A2DDX9"/>
<feature type="transmembrane region" description="Helical" evidence="8">
    <location>
        <begin position="459"/>
        <end position="479"/>
    </location>
</feature>